<feature type="coiled-coil region" evidence="1">
    <location>
        <begin position="20"/>
        <end position="54"/>
    </location>
</feature>
<evidence type="ECO:0000313" key="3">
    <source>
        <dbReference type="Proteomes" id="UP001075225"/>
    </source>
</evidence>
<name>A0A9Q4KKJ9_9BACT</name>
<dbReference type="EMBL" id="JAPXGO010000001">
    <property type="protein sequence ID" value="MCZ6159314.1"/>
    <property type="molecule type" value="Genomic_DNA"/>
</dbReference>
<comment type="caution">
    <text evidence="2">The sequence shown here is derived from an EMBL/GenBank/DDBJ whole genome shotgun (WGS) entry which is preliminary data.</text>
</comment>
<sequence>MKIYTYIILIFILLVLCFNIKTLENKNNSLTLEKQNLENLLNLSNANLDFLSNEYNKTLDVLYEFENNISINLNKVNQKKDEIYNKKDDNKTINPIIYDSVQFVSRRLWNEKSN</sequence>
<keyword evidence="1" id="KW-0175">Coiled coil</keyword>
<accession>A0A9Q4KKJ9</accession>
<dbReference type="AlphaFoldDB" id="A0A9Q4KKJ9"/>
<proteinExistence type="predicted"/>
<evidence type="ECO:0000256" key="1">
    <source>
        <dbReference type="SAM" id="Coils"/>
    </source>
</evidence>
<evidence type="ECO:0000313" key="2">
    <source>
        <dbReference type="EMBL" id="MCZ6159314.1"/>
    </source>
</evidence>
<dbReference type="Proteomes" id="UP001075225">
    <property type="component" value="Unassembled WGS sequence"/>
</dbReference>
<dbReference type="RefSeq" id="WP_269490103.1">
    <property type="nucleotide sequence ID" value="NZ_JAPXGW010000006.1"/>
</dbReference>
<organism evidence="2 3">
    <name type="scientific">Campylobacter ureolyticus</name>
    <dbReference type="NCBI Taxonomy" id="827"/>
    <lineage>
        <taxon>Bacteria</taxon>
        <taxon>Pseudomonadati</taxon>
        <taxon>Campylobacterota</taxon>
        <taxon>Epsilonproteobacteria</taxon>
        <taxon>Campylobacterales</taxon>
        <taxon>Campylobacteraceae</taxon>
        <taxon>Campylobacter</taxon>
    </lineage>
</organism>
<gene>
    <name evidence="2" type="ORF">O6B32_02300</name>
</gene>
<reference evidence="2" key="1">
    <citation type="submission" date="2022-12" db="EMBL/GenBank/DDBJ databases">
        <title>Species Delineation and Comparative Genomics within the Campylobacter ureolyticus Complex.</title>
        <authorList>
            <person name="Maki J."/>
            <person name="Howard M."/>
            <person name="Connelly S."/>
            <person name="Hardy D.J."/>
            <person name="Cameron A."/>
        </authorList>
    </citation>
    <scope>NUCLEOTIDE SEQUENCE</scope>
    <source>
        <strain evidence="2">URMC_787</strain>
    </source>
</reference>
<protein>
    <submittedName>
        <fullName evidence="2">Uncharacterized protein</fullName>
    </submittedName>
</protein>